<gene>
    <name evidence="1" type="ORF">V8G54_037614</name>
</gene>
<sequence length="209" mass="22695">MGVTAAGKVEKAVVFTATDKVAKAVVFTAAEKVAKATVFTAAEKVAKVAIFSGDSVVGCGVYVKTMKDIKKDKKFSEEGEYWANEGKKEERCPQGSTPDVEPLFPWVEGGELSTIEGNSTRGQTTRAANAAEVQNTKGSIKVHPNKRVEGNRRSMLCESWAAITQIGRVEILYESLQVDEAAAKSVVATRVNEVRVEILRTSQNWAKRI</sequence>
<dbReference type="EMBL" id="CP144690">
    <property type="protein sequence ID" value="WVY92100.1"/>
    <property type="molecule type" value="Genomic_DNA"/>
</dbReference>
<protein>
    <submittedName>
        <fullName evidence="1">Uncharacterized protein</fullName>
    </submittedName>
</protein>
<keyword evidence="2" id="KW-1185">Reference proteome</keyword>
<organism evidence="1 2">
    <name type="scientific">Vigna mungo</name>
    <name type="common">Black gram</name>
    <name type="synonym">Phaseolus mungo</name>
    <dbReference type="NCBI Taxonomy" id="3915"/>
    <lineage>
        <taxon>Eukaryota</taxon>
        <taxon>Viridiplantae</taxon>
        <taxon>Streptophyta</taxon>
        <taxon>Embryophyta</taxon>
        <taxon>Tracheophyta</taxon>
        <taxon>Spermatophyta</taxon>
        <taxon>Magnoliopsida</taxon>
        <taxon>eudicotyledons</taxon>
        <taxon>Gunneridae</taxon>
        <taxon>Pentapetalae</taxon>
        <taxon>rosids</taxon>
        <taxon>fabids</taxon>
        <taxon>Fabales</taxon>
        <taxon>Fabaceae</taxon>
        <taxon>Papilionoideae</taxon>
        <taxon>50 kb inversion clade</taxon>
        <taxon>NPAAA clade</taxon>
        <taxon>indigoferoid/millettioid clade</taxon>
        <taxon>Phaseoleae</taxon>
        <taxon>Vigna</taxon>
    </lineage>
</organism>
<proteinExistence type="predicted"/>
<evidence type="ECO:0000313" key="2">
    <source>
        <dbReference type="Proteomes" id="UP001374535"/>
    </source>
</evidence>
<name>A0AAQ3MJP1_VIGMU</name>
<dbReference type="AlphaFoldDB" id="A0AAQ3MJP1"/>
<reference evidence="1 2" key="1">
    <citation type="journal article" date="2023" name="Life. Sci Alliance">
        <title>Evolutionary insights into 3D genome organization and epigenetic landscape of Vigna mungo.</title>
        <authorList>
            <person name="Junaid A."/>
            <person name="Singh B."/>
            <person name="Bhatia S."/>
        </authorList>
    </citation>
    <scope>NUCLEOTIDE SEQUENCE [LARGE SCALE GENOMIC DNA]</scope>
    <source>
        <strain evidence="1">Urdbean</strain>
    </source>
</reference>
<accession>A0AAQ3MJP1</accession>
<evidence type="ECO:0000313" key="1">
    <source>
        <dbReference type="EMBL" id="WVY92100.1"/>
    </source>
</evidence>
<dbReference type="Proteomes" id="UP001374535">
    <property type="component" value="Chromosome 11"/>
</dbReference>